<dbReference type="KEGG" id="mmag:MMAD_29210"/>
<evidence type="ECO:0000259" key="1">
    <source>
        <dbReference type="Pfam" id="PF13378"/>
    </source>
</evidence>
<keyword evidence="3" id="KW-1185">Reference proteome</keyword>
<protein>
    <submittedName>
        <fullName evidence="2">O-succinylbenzoate synthase</fullName>
    </submittedName>
</protein>
<dbReference type="InterPro" id="IPR036849">
    <property type="entry name" value="Enolase-like_C_sf"/>
</dbReference>
<evidence type="ECO:0000313" key="3">
    <source>
        <dbReference type="Proteomes" id="UP000466517"/>
    </source>
</evidence>
<dbReference type="Gene3D" id="3.30.390.10">
    <property type="entry name" value="Enolase-like, N-terminal domain"/>
    <property type="match status" value="1"/>
</dbReference>
<dbReference type="AlphaFoldDB" id="A0A7I7XHE1"/>
<dbReference type="EMBL" id="AP022610">
    <property type="protein sequence ID" value="BBZ28626.1"/>
    <property type="molecule type" value="Genomic_DNA"/>
</dbReference>
<dbReference type="Gene3D" id="3.20.20.120">
    <property type="entry name" value="Enolase-like C-terminal domain"/>
    <property type="match status" value="1"/>
</dbReference>
<feature type="domain" description="Enolase C-terminal" evidence="1">
    <location>
        <begin position="86"/>
        <end position="272"/>
    </location>
</feature>
<sequence>MKALIDFDAAPVFGIPTRDGSGVREGMLLEGPQSWGEFSPPHDADDAVAVRWLTAAMEGGTVGWPDPRRGRIPIAVTVAAVDPVAAHRIVVDSGCRTAAVEVGLRPDTLSADVDRVAAVRDALGPDGRMRCRATELVDSSAARSIAALTRAAGALEFVELDCPTAADVAALRAAVDVPIAGDVRWAQMVDVVVLRSGPLGGVRRALRLAELGERPCVVSSARETSVGAAADLALAGALPELPFACALGTATLTGDVVSPQRALVPVDGYLPVAPMSAAPDPLLLQRYALADERVDWWRRRLRSAYSAA</sequence>
<dbReference type="RefSeq" id="WP_163738328.1">
    <property type="nucleotide sequence ID" value="NZ_AP022610.1"/>
</dbReference>
<dbReference type="SUPFAM" id="SSF51604">
    <property type="entry name" value="Enolase C-terminal domain-like"/>
    <property type="match status" value="1"/>
</dbReference>
<reference evidence="2 3" key="1">
    <citation type="journal article" date="2019" name="Emerg. Microbes Infect.">
        <title>Comprehensive subspecies identification of 175 nontuberculous mycobacteria species based on 7547 genomic profiles.</title>
        <authorList>
            <person name="Matsumoto Y."/>
            <person name="Kinjo T."/>
            <person name="Motooka D."/>
            <person name="Nabeya D."/>
            <person name="Jung N."/>
            <person name="Uechi K."/>
            <person name="Horii T."/>
            <person name="Iida T."/>
            <person name="Fujita J."/>
            <person name="Nakamura S."/>
        </authorList>
    </citation>
    <scope>NUCLEOTIDE SEQUENCE [LARGE SCALE GENOMIC DNA]</scope>
    <source>
        <strain evidence="2 3">JCM 13574</strain>
    </source>
</reference>
<proteinExistence type="predicted"/>
<evidence type="ECO:0000313" key="2">
    <source>
        <dbReference type="EMBL" id="BBZ28626.1"/>
    </source>
</evidence>
<gene>
    <name evidence="2" type="primary">menC_2</name>
    <name evidence="2" type="ORF">MMAD_29210</name>
</gene>
<name>A0A7I7XHE1_9MYCO</name>
<dbReference type="InterPro" id="IPR029065">
    <property type="entry name" value="Enolase_C-like"/>
</dbReference>
<organism evidence="2 3">
    <name type="scientific">Mycolicibacterium madagascariense</name>
    <dbReference type="NCBI Taxonomy" id="212765"/>
    <lineage>
        <taxon>Bacteria</taxon>
        <taxon>Bacillati</taxon>
        <taxon>Actinomycetota</taxon>
        <taxon>Actinomycetes</taxon>
        <taxon>Mycobacteriales</taxon>
        <taxon>Mycobacteriaceae</taxon>
        <taxon>Mycolicibacterium</taxon>
    </lineage>
</organism>
<dbReference type="Pfam" id="PF18374">
    <property type="entry name" value="Enolase_like_N"/>
    <property type="match status" value="1"/>
</dbReference>
<dbReference type="Proteomes" id="UP000466517">
    <property type="component" value="Chromosome"/>
</dbReference>
<dbReference type="Pfam" id="PF13378">
    <property type="entry name" value="MR_MLE_C"/>
    <property type="match status" value="1"/>
</dbReference>
<dbReference type="InterPro" id="IPR029017">
    <property type="entry name" value="Enolase-like_N"/>
</dbReference>
<accession>A0A7I7XHE1</accession>